<feature type="transmembrane region" description="Helical" evidence="8">
    <location>
        <begin position="829"/>
        <end position="850"/>
    </location>
</feature>
<dbReference type="Gene3D" id="1.20.1640.10">
    <property type="entry name" value="Multidrug efflux transporter AcrB transmembrane domain"/>
    <property type="match status" value="2"/>
</dbReference>
<evidence type="ECO:0000256" key="7">
    <source>
        <dbReference type="ARBA" id="ARBA00023136"/>
    </source>
</evidence>
<name>C4K2N2_RICPU</name>
<keyword evidence="5 8" id="KW-0812">Transmembrane</keyword>
<dbReference type="Gene3D" id="3.30.70.1320">
    <property type="entry name" value="Multidrug efflux transporter AcrB pore domain like"/>
    <property type="match status" value="1"/>
</dbReference>
<dbReference type="SUPFAM" id="SSF82714">
    <property type="entry name" value="Multidrug efflux transporter AcrB TolC docking domain, DN and DC subdomains"/>
    <property type="match status" value="2"/>
</dbReference>
<dbReference type="EMBL" id="CP001227">
    <property type="protein sequence ID" value="ACR47941.1"/>
    <property type="molecule type" value="Genomic_DNA"/>
</dbReference>
<evidence type="ECO:0000256" key="2">
    <source>
        <dbReference type="ARBA" id="ARBA00022448"/>
    </source>
</evidence>
<sequence length="891" mass="99084">MFPQDMKAPSVTKLDADSFPSLFISIESDQYSDLELTKIVEDNLQTPLDKLESVGQSQIYSGREYIMRIEPDSKKLYQHKISLLEIESAIKEQNKDYPAGTIKTKSNNFIVTLAGSLSTPEEFGNIILKVQNGGIIKLRDIAKISLTSPDEDIIFRYNGKSSIALGLIKESKANVIDLSHEVTKALERIKESMPKGISMGIAYDAATPVKASIYAVFQTIFEALILVVLVTYLFLASAKITLIPFVTIPVSLIGTFSVMYAFGFSINIFTLLAMILAIGLVVDDAIVMLENIFRYNEMGHKPMEAAMLASKEIGFAIIAMTITLAAVFLPVGFIEGFIGKLFIEFAWTLAFCVLFSGFVALTLTPMMSSRMVKKHNTDLPKFLVKFNDILQFIQNKYIYYLKLTFDNQKKFVIIIASSFIVLIISFKFTQKIFVPQEDDGFLQVSLKGPEGSNLESSTKVVKEAEKILANYKDILGYLMVIGAGGSDNVFGFIPLKNWGERSCSQETIKNMLNKQFSEIPGMSIYAMDPRSMVSGNASSPIEFTIQTNLEYDDLDKISQQFIDIMKTNPIFLNVNRNLQSAMPTISIEVNRDKAYLYGMDLANIGKTVQYLLAGQQIGHFRMSNDLYDVILQFNQKDRKDISDFSKILIRAKNNNMLPLESIANITEKISVKSYSHYNNSKFVTISSDLAPDRKIDDAINEINKIAAKLLDPSNTIIEYIGEIKQMREADSNMLITFVFALIFIYLVLAAQFESFTDPLLILLAVPFSITGGVLALWLAGNSLNMYSNIGLITLIGLITKNSIMMVEFANQLRAKGVKVQEAIIESSKLRLRPILMTTLAAVVGALPLVFADGASAAARNSIGFVIVGGLNIGTIFTIFVIPVIYHTFKKD</sequence>
<keyword evidence="7 8" id="KW-0472">Membrane</keyword>
<feature type="transmembrane region" description="Helical" evidence="8">
    <location>
        <begin position="733"/>
        <end position="752"/>
    </location>
</feature>
<evidence type="ECO:0000256" key="8">
    <source>
        <dbReference type="SAM" id="Phobius"/>
    </source>
</evidence>
<feature type="transmembrane region" description="Helical" evidence="8">
    <location>
        <begin position="411"/>
        <end position="428"/>
    </location>
</feature>
<reference evidence="9 10" key="1">
    <citation type="journal article" date="2009" name="PLoS ONE">
        <title>Genome sequence of the endosymbiont Rickettsia peacockii and comparison with virulent Rickettsia rickettsii: identification of virulence factors.</title>
        <authorList>
            <person name="Felsheim R.F."/>
            <person name="Kurtti T.J."/>
            <person name="Munderloh U.G."/>
        </authorList>
    </citation>
    <scope>NUCLEOTIDE SEQUENCE [LARGE SCALE GENOMIC DNA]</scope>
    <source>
        <strain evidence="9 10">Rustic</strain>
    </source>
</reference>
<dbReference type="FunFam" id="1.20.1640.10:FF:000001">
    <property type="entry name" value="Efflux pump membrane transporter"/>
    <property type="match status" value="1"/>
</dbReference>
<keyword evidence="10" id="KW-1185">Reference proteome</keyword>
<evidence type="ECO:0000313" key="9">
    <source>
        <dbReference type="EMBL" id="ACR47941.1"/>
    </source>
</evidence>
<dbReference type="Gene3D" id="3.30.70.1440">
    <property type="entry name" value="Multidrug efflux transporter AcrB pore domain"/>
    <property type="match status" value="1"/>
</dbReference>
<feature type="transmembrane region" description="Helical" evidence="8">
    <location>
        <begin position="268"/>
        <end position="293"/>
    </location>
</feature>
<keyword evidence="4" id="KW-0997">Cell inner membrane</keyword>
<evidence type="ECO:0000256" key="4">
    <source>
        <dbReference type="ARBA" id="ARBA00022519"/>
    </source>
</evidence>
<dbReference type="PRINTS" id="PR00702">
    <property type="entry name" value="ACRIFLAVINRP"/>
</dbReference>
<dbReference type="GO" id="GO:0005886">
    <property type="term" value="C:plasma membrane"/>
    <property type="evidence" value="ECO:0007669"/>
    <property type="project" value="UniProtKB-SubCell"/>
</dbReference>
<dbReference type="Proteomes" id="UP000005015">
    <property type="component" value="Chromosome"/>
</dbReference>
<dbReference type="KEGG" id="rpk:RPR_06710"/>
<evidence type="ECO:0000313" key="10">
    <source>
        <dbReference type="Proteomes" id="UP000005015"/>
    </source>
</evidence>
<dbReference type="SUPFAM" id="SSF82866">
    <property type="entry name" value="Multidrug efflux transporter AcrB transmembrane domain"/>
    <property type="match status" value="2"/>
</dbReference>
<feature type="transmembrane region" description="Helical" evidence="8">
    <location>
        <begin position="313"/>
        <end position="333"/>
    </location>
</feature>
<evidence type="ECO:0000256" key="5">
    <source>
        <dbReference type="ARBA" id="ARBA00022692"/>
    </source>
</evidence>
<accession>C4K2N2</accession>
<feature type="transmembrane region" description="Helical" evidence="8">
    <location>
        <begin position="785"/>
        <end position="808"/>
    </location>
</feature>
<dbReference type="Gene3D" id="3.30.70.1430">
    <property type="entry name" value="Multidrug efflux transporter AcrB pore domain"/>
    <property type="match status" value="2"/>
</dbReference>
<feature type="transmembrane region" description="Helical" evidence="8">
    <location>
        <begin position="759"/>
        <end position="779"/>
    </location>
</feature>
<dbReference type="HOGENOM" id="CLU_002755_1_2_5"/>
<keyword evidence="2" id="KW-0813">Transport</keyword>
<dbReference type="GO" id="GO:0042910">
    <property type="term" value="F:xenobiotic transmembrane transporter activity"/>
    <property type="evidence" value="ECO:0007669"/>
    <property type="project" value="TreeGrafter"/>
</dbReference>
<gene>
    <name evidence="9" type="ordered locus">RPR_06710</name>
</gene>
<evidence type="ECO:0000256" key="1">
    <source>
        <dbReference type="ARBA" id="ARBA00004429"/>
    </source>
</evidence>
<dbReference type="Gene3D" id="3.30.2090.10">
    <property type="entry name" value="Multidrug efflux transporter AcrB TolC docking domain, DN and DC subdomains"/>
    <property type="match status" value="2"/>
</dbReference>
<keyword evidence="3" id="KW-1003">Cell membrane</keyword>
<dbReference type="Pfam" id="PF00873">
    <property type="entry name" value="ACR_tran"/>
    <property type="match status" value="1"/>
</dbReference>
<proteinExistence type="predicted"/>
<evidence type="ECO:0000256" key="3">
    <source>
        <dbReference type="ARBA" id="ARBA00022475"/>
    </source>
</evidence>
<feature type="transmembrane region" description="Helical" evidence="8">
    <location>
        <begin position="213"/>
        <end position="235"/>
    </location>
</feature>
<keyword evidence="6 8" id="KW-1133">Transmembrane helix</keyword>
<dbReference type="SUPFAM" id="SSF82693">
    <property type="entry name" value="Multidrug efflux transporter AcrB pore domain, PN1, PN2, PC1 and PC2 subdomains"/>
    <property type="match status" value="3"/>
</dbReference>
<dbReference type="InterPro" id="IPR027463">
    <property type="entry name" value="AcrB_DN_DC_subdom"/>
</dbReference>
<feature type="transmembrane region" description="Helical" evidence="8">
    <location>
        <begin position="242"/>
        <end position="262"/>
    </location>
</feature>
<evidence type="ECO:0000256" key="6">
    <source>
        <dbReference type="ARBA" id="ARBA00022989"/>
    </source>
</evidence>
<dbReference type="AlphaFoldDB" id="C4K2N2"/>
<dbReference type="InterPro" id="IPR001036">
    <property type="entry name" value="Acrflvin-R"/>
</dbReference>
<dbReference type="PANTHER" id="PTHR32063:SF28">
    <property type="entry name" value="BLR2861 PROTEIN"/>
    <property type="match status" value="1"/>
</dbReference>
<feature type="transmembrane region" description="Helical" evidence="8">
    <location>
        <begin position="862"/>
        <end position="885"/>
    </location>
</feature>
<comment type="subcellular location">
    <subcellularLocation>
        <location evidence="1">Cell inner membrane</location>
        <topology evidence="1">Multi-pass membrane protein</topology>
    </subcellularLocation>
</comment>
<feature type="transmembrane region" description="Helical" evidence="8">
    <location>
        <begin position="345"/>
        <end position="364"/>
    </location>
</feature>
<dbReference type="PANTHER" id="PTHR32063">
    <property type="match status" value="1"/>
</dbReference>
<protein>
    <submittedName>
        <fullName evidence="9">Truncated acriflavin resistance protein</fullName>
    </submittedName>
</protein>
<organism evidence="9 10">
    <name type="scientific">Rickettsia peacockii (strain Rustic)</name>
    <dbReference type="NCBI Taxonomy" id="562019"/>
    <lineage>
        <taxon>Bacteria</taxon>
        <taxon>Pseudomonadati</taxon>
        <taxon>Pseudomonadota</taxon>
        <taxon>Alphaproteobacteria</taxon>
        <taxon>Rickettsiales</taxon>
        <taxon>Rickettsiaceae</taxon>
        <taxon>Rickettsieae</taxon>
        <taxon>Rickettsia</taxon>
        <taxon>spotted fever group</taxon>
    </lineage>
</organism>